<gene>
    <name evidence="2" type="ORF">MNBD_UNCLBAC01-217</name>
</gene>
<dbReference type="GO" id="GO:0016020">
    <property type="term" value="C:membrane"/>
    <property type="evidence" value="ECO:0007669"/>
    <property type="project" value="InterPro"/>
</dbReference>
<dbReference type="Gene3D" id="1.20.1300.10">
    <property type="entry name" value="Fumarate reductase/succinate dehydrogenase, transmembrane subunit"/>
    <property type="match status" value="1"/>
</dbReference>
<sequence length="230" mass="25412">MNTCCQYFKSSIGKKQVVAITGLALILFLVGHLAGNLFIYIGPEAFNKYAKKLADLRPGLLVVEAGLAVIFCIHMWFTALLVMDNRNARPVKYLAKNYSEKSSLATRLMPFTGTLILAFVIWHLLDFTFSDHHGPLSMIHGKDFGLYGVLFNSFGNPIHSLLYIIAMIAIGLHLSHAIQSIMQTFGCDKFGAGRIQKVSNILGIFIGGAFASIPIFIFYLNKVGMCCLLK</sequence>
<keyword evidence="1" id="KW-0472">Membrane</keyword>
<feature type="transmembrane region" description="Helical" evidence="1">
    <location>
        <begin position="160"/>
        <end position="178"/>
    </location>
</feature>
<feature type="transmembrane region" description="Helical" evidence="1">
    <location>
        <begin position="104"/>
        <end position="125"/>
    </location>
</feature>
<proteinExistence type="predicted"/>
<dbReference type="CDD" id="cd03498">
    <property type="entry name" value="SQR_TypeB_2_TM"/>
    <property type="match status" value="1"/>
</dbReference>
<feature type="transmembrane region" description="Helical" evidence="1">
    <location>
        <begin position="17"/>
        <end position="41"/>
    </location>
</feature>
<dbReference type="AlphaFoldDB" id="A0A3B1DWA6"/>
<dbReference type="EMBL" id="UOGJ01000095">
    <property type="protein sequence ID" value="VAX36405.1"/>
    <property type="molecule type" value="Genomic_DNA"/>
</dbReference>
<dbReference type="InterPro" id="IPR034804">
    <property type="entry name" value="SQR/QFR_C/D"/>
</dbReference>
<dbReference type="SUPFAM" id="SSF81343">
    <property type="entry name" value="Fumarate reductase respiratory complex transmembrane subunits"/>
    <property type="match status" value="1"/>
</dbReference>
<dbReference type="InterPro" id="IPR011138">
    <property type="entry name" value="Cytochrome_b-558"/>
</dbReference>
<evidence type="ECO:0000256" key="1">
    <source>
        <dbReference type="SAM" id="Phobius"/>
    </source>
</evidence>
<feature type="transmembrane region" description="Helical" evidence="1">
    <location>
        <begin position="61"/>
        <end position="83"/>
    </location>
</feature>
<evidence type="ECO:0000313" key="2">
    <source>
        <dbReference type="EMBL" id="VAX36405.1"/>
    </source>
</evidence>
<feature type="transmembrane region" description="Helical" evidence="1">
    <location>
        <begin position="198"/>
        <end position="220"/>
    </location>
</feature>
<accession>A0A3B1DWA6</accession>
<dbReference type="NCBIfam" id="TIGR02046">
    <property type="entry name" value="sdhC_b558_fam"/>
    <property type="match status" value="1"/>
</dbReference>
<keyword evidence="1" id="KW-1133">Transmembrane helix</keyword>
<organism evidence="2">
    <name type="scientific">hydrothermal vent metagenome</name>
    <dbReference type="NCBI Taxonomy" id="652676"/>
    <lineage>
        <taxon>unclassified sequences</taxon>
        <taxon>metagenomes</taxon>
        <taxon>ecological metagenomes</taxon>
    </lineage>
</organism>
<name>A0A3B1DWA6_9ZZZZ</name>
<keyword evidence="1" id="KW-0812">Transmembrane</keyword>
<protein>
    <submittedName>
        <fullName evidence="2">Succinate dehydrogenase cytochrome b subunit</fullName>
    </submittedName>
</protein>
<reference evidence="2" key="1">
    <citation type="submission" date="2018-06" db="EMBL/GenBank/DDBJ databases">
        <authorList>
            <person name="Zhirakovskaya E."/>
        </authorList>
    </citation>
    <scope>NUCLEOTIDE SEQUENCE</scope>
</reference>